<evidence type="ECO:0000256" key="14">
    <source>
        <dbReference type="SAM" id="MobiDB-lite"/>
    </source>
</evidence>
<organism evidence="17 18">
    <name type="scientific">Austrofundulus limnaeus</name>
    <name type="common">Annual killifish</name>
    <dbReference type="NCBI Taxonomy" id="52670"/>
    <lineage>
        <taxon>Eukaryota</taxon>
        <taxon>Metazoa</taxon>
        <taxon>Chordata</taxon>
        <taxon>Craniata</taxon>
        <taxon>Vertebrata</taxon>
        <taxon>Euteleostomi</taxon>
        <taxon>Actinopterygii</taxon>
        <taxon>Neopterygii</taxon>
        <taxon>Teleostei</taxon>
        <taxon>Neoteleostei</taxon>
        <taxon>Acanthomorphata</taxon>
        <taxon>Ovalentaria</taxon>
        <taxon>Atherinomorphae</taxon>
        <taxon>Cyprinodontiformes</taxon>
        <taxon>Rivulidae</taxon>
        <taxon>Austrofundulus</taxon>
    </lineage>
</organism>
<dbReference type="GeneID" id="106536909"/>
<comment type="similarity">
    <text evidence="3">Belongs to the neuregulin family.</text>
</comment>
<feature type="compositionally biased region" description="Low complexity" evidence="14">
    <location>
        <begin position="645"/>
        <end position="658"/>
    </location>
</feature>
<keyword evidence="6 12" id="KW-0245">EGF-like domain</keyword>
<evidence type="ECO:0000256" key="3">
    <source>
        <dbReference type="ARBA" id="ARBA00008216"/>
    </source>
</evidence>
<dbReference type="PROSITE" id="PS50026">
    <property type="entry name" value="EGF_3"/>
    <property type="match status" value="1"/>
</dbReference>
<evidence type="ECO:0000256" key="8">
    <source>
        <dbReference type="ARBA" id="ARBA00022989"/>
    </source>
</evidence>
<evidence type="ECO:0000313" key="18">
    <source>
        <dbReference type="RefSeq" id="XP_013889705.1"/>
    </source>
</evidence>
<feature type="region of interest" description="Disordered" evidence="14">
    <location>
        <begin position="427"/>
        <end position="587"/>
    </location>
</feature>
<dbReference type="GO" id="GO:0048513">
    <property type="term" value="P:animal organ development"/>
    <property type="evidence" value="ECO:0007669"/>
    <property type="project" value="TreeGrafter"/>
</dbReference>
<accession>A0A2I4DBU3</accession>
<dbReference type="GO" id="GO:0035556">
    <property type="term" value="P:intracellular signal transduction"/>
    <property type="evidence" value="ECO:0007669"/>
    <property type="project" value="TreeGrafter"/>
</dbReference>
<evidence type="ECO:0000256" key="7">
    <source>
        <dbReference type="ARBA" id="ARBA00022692"/>
    </source>
</evidence>
<feature type="domain" description="EGF-like" evidence="16">
    <location>
        <begin position="251"/>
        <end position="294"/>
    </location>
</feature>
<sequence length="668" mass="72125">MSHKERQERMSECSGAGISGAVILEEPEGSGASGARGEGQAPNRGPVRCAVWPRQQTWLCVVPLLIGFVGLGLSLMLLKWIVVGTVRDYVPTDLVDANRIGQDPIFLSKPSGIPKGPDTTTTTTPTGDSGNPTPRTVTMAKGRTRTTATTTAINSRGGGASGSQVTPRNPGNRNGRIPSVFTTTAASRTTFVIGGATTGSSSPSLTVLHDSTQMWTTEHTTTEVVSTTLTTRVHNHRKTPSPTVPPLHSEHFKPCHEKDLAYCLNGGECFVIETLSGPHKHCKCREGYQGIRCDQFLPKTDSILSDPNHLGIEFMESKAVYKRQVLSITSIAMAISLLGTLCMALYCRNKRRREKLQAHLKESRSLKNYTANANNPLEAKMRIPNTSLHMHEYCKGPSSSSLSHCSISTAPSCSSRGSACKQHRSGFLTHSPEQKTRSAHWSAPRSAPPIPRGRLNPIGGCKYSGPAYQHLQEVDPSEKEAEAQKGVDTQAENRGNDSGRDAFVQMQTPVSMETPPQPNPRSLRRPGRRRSLSPPPPLRSIPIIPSVQGHHSSEVSCMQTSPETTEMSTPREQGRREDGLGSSSAGRQRDEVALLLEEAQEQLRALALAHRKQEEGSGLAVVQLEARETVCFLNLSAGGSGGLSCNGPTQTQLLSSSQSHRDLGPNDQ</sequence>
<keyword evidence="10 15" id="KW-0472">Membrane</keyword>
<dbReference type="OrthoDB" id="9939684at2759"/>
<dbReference type="STRING" id="52670.A0A2I4DBU3"/>
<evidence type="ECO:0000256" key="1">
    <source>
        <dbReference type="ARBA" id="ARBA00004251"/>
    </source>
</evidence>
<dbReference type="RefSeq" id="XP_013889705.1">
    <property type="nucleotide sequence ID" value="XM_014034251.1"/>
</dbReference>
<evidence type="ECO:0000259" key="16">
    <source>
        <dbReference type="PROSITE" id="PS50026"/>
    </source>
</evidence>
<name>A0A2I4DBU3_AUSLI</name>
<feature type="region of interest" description="Disordered" evidence="14">
    <location>
        <begin position="642"/>
        <end position="668"/>
    </location>
</feature>
<dbReference type="Proteomes" id="UP000192220">
    <property type="component" value="Unplaced"/>
</dbReference>
<dbReference type="Gene3D" id="2.10.25.10">
    <property type="entry name" value="Laminin"/>
    <property type="match status" value="1"/>
</dbReference>
<evidence type="ECO:0000256" key="11">
    <source>
        <dbReference type="ARBA" id="ARBA00023157"/>
    </source>
</evidence>
<feature type="disulfide bond" evidence="12">
    <location>
        <begin position="284"/>
        <end position="293"/>
    </location>
</feature>
<dbReference type="InParanoid" id="A0A2I4DBU3"/>
<gene>
    <name evidence="18" type="primary">LOC106536909</name>
</gene>
<evidence type="ECO:0000256" key="6">
    <source>
        <dbReference type="ARBA" id="ARBA00022536"/>
    </source>
</evidence>
<evidence type="ECO:0000256" key="2">
    <source>
        <dbReference type="ARBA" id="ARBA00004613"/>
    </source>
</evidence>
<keyword evidence="7 15" id="KW-0812">Transmembrane</keyword>
<feature type="compositionally biased region" description="Polar residues" evidence="14">
    <location>
        <begin position="162"/>
        <end position="172"/>
    </location>
</feature>
<evidence type="ECO:0000256" key="4">
    <source>
        <dbReference type="ARBA" id="ARBA00022475"/>
    </source>
</evidence>
<feature type="compositionally biased region" description="Low complexity" evidence="14">
    <location>
        <begin position="114"/>
        <end position="134"/>
    </location>
</feature>
<dbReference type="InterPro" id="IPR040180">
    <property type="entry name" value="Neuregulin"/>
</dbReference>
<dbReference type="GO" id="GO:0045499">
    <property type="term" value="F:chemorepellent activity"/>
    <property type="evidence" value="ECO:0007669"/>
    <property type="project" value="TreeGrafter"/>
</dbReference>
<evidence type="ECO:0000256" key="12">
    <source>
        <dbReference type="PROSITE-ProRule" id="PRU00076"/>
    </source>
</evidence>
<comment type="caution">
    <text evidence="12">Lacks conserved residue(s) required for the propagation of feature annotation.</text>
</comment>
<dbReference type="PANTHER" id="PTHR11100:SF18">
    <property type="entry name" value="PRO-NEUREGULIN-3, MEMBRANE-BOUND ISOFORM"/>
    <property type="match status" value="1"/>
</dbReference>
<feature type="coiled-coil region" evidence="13">
    <location>
        <begin position="589"/>
        <end position="616"/>
    </location>
</feature>
<dbReference type="PROSITE" id="PS01186">
    <property type="entry name" value="EGF_2"/>
    <property type="match status" value="1"/>
</dbReference>
<keyword evidence="11 12" id="KW-1015">Disulfide bond</keyword>
<feature type="compositionally biased region" description="Basic residues" evidence="14">
    <location>
        <begin position="522"/>
        <end position="531"/>
    </location>
</feature>
<keyword evidence="17" id="KW-1185">Reference proteome</keyword>
<evidence type="ECO:0000256" key="9">
    <source>
        <dbReference type="ARBA" id="ARBA00023030"/>
    </source>
</evidence>
<evidence type="ECO:0000256" key="10">
    <source>
        <dbReference type="ARBA" id="ARBA00023136"/>
    </source>
</evidence>
<dbReference type="PROSITE" id="PS00022">
    <property type="entry name" value="EGF_1"/>
    <property type="match status" value="1"/>
</dbReference>
<dbReference type="GO" id="GO:0008083">
    <property type="term" value="F:growth factor activity"/>
    <property type="evidence" value="ECO:0007669"/>
    <property type="project" value="UniProtKB-KW"/>
</dbReference>
<dbReference type="KEGG" id="alim:106536909"/>
<dbReference type="GO" id="GO:0007399">
    <property type="term" value="P:nervous system development"/>
    <property type="evidence" value="ECO:0007669"/>
    <property type="project" value="InterPro"/>
</dbReference>
<keyword evidence="8 15" id="KW-1133">Transmembrane helix</keyword>
<feature type="region of interest" description="Disordered" evidence="14">
    <location>
        <begin position="106"/>
        <end position="178"/>
    </location>
</feature>
<keyword evidence="9" id="KW-0339">Growth factor</keyword>
<evidence type="ECO:0000313" key="17">
    <source>
        <dbReference type="Proteomes" id="UP000192220"/>
    </source>
</evidence>
<keyword evidence="4" id="KW-1003">Cell membrane</keyword>
<evidence type="ECO:0000256" key="5">
    <source>
        <dbReference type="ARBA" id="ARBA00022525"/>
    </source>
</evidence>
<reference evidence="18" key="1">
    <citation type="submission" date="2025-08" db="UniProtKB">
        <authorList>
            <consortium name="RefSeq"/>
        </authorList>
    </citation>
    <scope>IDENTIFICATION</scope>
</reference>
<dbReference type="GO" id="GO:0005886">
    <property type="term" value="C:plasma membrane"/>
    <property type="evidence" value="ECO:0007669"/>
    <property type="project" value="UniProtKB-SubCell"/>
</dbReference>
<proteinExistence type="inferred from homology"/>
<keyword evidence="5" id="KW-0964">Secreted</keyword>
<protein>
    <submittedName>
        <fullName evidence="18">Pro-neuregulin-3, membrane-bound isoform</fullName>
    </submittedName>
</protein>
<feature type="transmembrane region" description="Helical" evidence="15">
    <location>
        <begin position="58"/>
        <end position="82"/>
    </location>
</feature>
<keyword evidence="13" id="KW-0175">Coiled coil</keyword>
<feature type="compositionally biased region" description="Basic and acidic residues" evidence="14">
    <location>
        <begin position="659"/>
        <end position="668"/>
    </location>
</feature>
<feature type="compositionally biased region" description="Polar residues" evidence="14">
    <location>
        <begin position="554"/>
        <end position="571"/>
    </location>
</feature>
<evidence type="ECO:0000256" key="15">
    <source>
        <dbReference type="SAM" id="Phobius"/>
    </source>
</evidence>
<evidence type="ECO:0000256" key="13">
    <source>
        <dbReference type="SAM" id="Coils"/>
    </source>
</evidence>
<dbReference type="SUPFAM" id="SSF57196">
    <property type="entry name" value="EGF/Laminin"/>
    <property type="match status" value="1"/>
</dbReference>
<dbReference type="PANTHER" id="PTHR11100">
    <property type="entry name" value="HEREGULIN-NEUREGULIN FAMILY MEMBER"/>
    <property type="match status" value="1"/>
</dbReference>
<feature type="transmembrane region" description="Helical" evidence="15">
    <location>
        <begin position="325"/>
        <end position="347"/>
    </location>
</feature>
<feature type="compositionally biased region" description="Basic and acidic residues" evidence="14">
    <location>
        <begin position="472"/>
        <end position="485"/>
    </location>
</feature>
<dbReference type="AlphaFoldDB" id="A0A2I4DBU3"/>
<dbReference type="GO" id="GO:0005615">
    <property type="term" value="C:extracellular space"/>
    <property type="evidence" value="ECO:0007669"/>
    <property type="project" value="TreeGrafter"/>
</dbReference>
<comment type="subcellular location">
    <subcellularLocation>
        <location evidence="1">Cell membrane</location>
        <topology evidence="1">Single-pass type I membrane protein</topology>
    </subcellularLocation>
    <subcellularLocation>
        <location evidence="2">Secreted</location>
    </subcellularLocation>
</comment>
<dbReference type="InterPro" id="IPR000742">
    <property type="entry name" value="EGF"/>
</dbReference>